<feature type="transmembrane region" description="Helical" evidence="1">
    <location>
        <begin position="107"/>
        <end position="127"/>
    </location>
</feature>
<evidence type="ECO:0000256" key="1">
    <source>
        <dbReference type="SAM" id="Phobius"/>
    </source>
</evidence>
<dbReference type="STRING" id="1121950.SAMN02745243_00087"/>
<dbReference type="RefSeq" id="WP_073103652.1">
    <property type="nucleotide sequence ID" value="NZ_FQZY01000005.1"/>
</dbReference>
<keyword evidence="1" id="KW-0472">Membrane</keyword>
<dbReference type="OrthoDB" id="1682150at2"/>
<sequence>MGIVQIGVLGVVGTLLAVHLGQGRAEYGTYIKIAVSVLIFYYILSSLKTFTETIQTIQSYIDMDTGYFALILKMIGVTYITEFTAGICRDGGMAAVGTQIEIVGKLTIFAISLPVLLALIETIQVFLA</sequence>
<dbReference type="EMBL" id="FQZY01000005">
    <property type="protein sequence ID" value="SHJ23927.1"/>
    <property type="molecule type" value="Genomic_DNA"/>
</dbReference>
<organism evidence="2 3">
    <name type="scientific">Hespellia stercorisuis DSM 15480</name>
    <dbReference type="NCBI Taxonomy" id="1121950"/>
    <lineage>
        <taxon>Bacteria</taxon>
        <taxon>Bacillati</taxon>
        <taxon>Bacillota</taxon>
        <taxon>Clostridia</taxon>
        <taxon>Lachnospirales</taxon>
        <taxon>Lachnospiraceae</taxon>
        <taxon>Hespellia</taxon>
    </lineage>
</organism>
<name>A0A1M6HNZ5_9FIRM</name>
<keyword evidence="1" id="KW-1133">Transmembrane helix</keyword>
<evidence type="ECO:0000313" key="3">
    <source>
        <dbReference type="Proteomes" id="UP000184301"/>
    </source>
</evidence>
<dbReference type="InterPro" id="IPR025664">
    <property type="entry name" value="Spore_III_AC/AD"/>
</dbReference>
<keyword evidence="1" id="KW-0812">Transmembrane</keyword>
<evidence type="ECO:0000313" key="2">
    <source>
        <dbReference type="EMBL" id="SHJ23927.1"/>
    </source>
</evidence>
<reference evidence="2 3" key="1">
    <citation type="submission" date="2016-11" db="EMBL/GenBank/DDBJ databases">
        <authorList>
            <person name="Jaros S."/>
            <person name="Januszkiewicz K."/>
            <person name="Wedrychowicz H."/>
        </authorList>
    </citation>
    <scope>NUCLEOTIDE SEQUENCE [LARGE SCALE GENOMIC DNA]</scope>
    <source>
        <strain evidence="2 3">DSM 15480</strain>
    </source>
</reference>
<dbReference type="Proteomes" id="UP000184301">
    <property type="component" value="Unassembled WGS sequence"/>
</dbReference>
<feature type="transmembrane region" description="Helical" evidence="1">
    <location>
        <begin position="65"/>
        <end position="87"/>
    </location>
</feature>
<protein>
    <submittedName>
        <fullName evidence="2">Stage III sporulation protein AD</fullName>
    </submittedName>
</protein>
<gene>
    <name evidence="2" type="ORF">SAMN02745243_00087</name>
</gene>
<feature type="transmembrane region" description="Helical" evidence="1">
    <location>
        <begin position="27"/>
        <end position="44"/>
    </location>
</feature>
<accession>A0A1M6HNZ5</accession>
<proteinExistence type="predicted"/>
<dbReference type="Pfam" id="PF06686">
    <property type="entry name" value="SpoIIIAC"/>
    <property type="match status" value="2"/>
</dbReference>
<dbReference type="AlphaFoldDB" id="A0A1M6HNZ5"/>
<keyword evidence="3" id="KW-1185">Reference proteome</keyword>